<sequence length="94" mass="10676">MTTQSKLYVWLAAHRVWAFVLLTLSFLAFASLSLDLARVLIANAEYISSYGWQALLDGGLQQFLEICLKCALAMLCYLSFKLCEHVLIHRLAHK</sequence>
<protein>
    <submittedName>
        <fullName evidence="2">Uncharacterized protein</fullName>
    </submittedName>
</protein>
<reference evidence="2 3" key="1">
    <citation type="journal article" date="2011" name="Int. J. Syst. Evol. Microbiol.">
        <title>Description of Undibacterium oligocarboniphilum sp. nov., isolated from purified water, and Undibacterium pigrum strain CCUG 49012 as the type strain of Undibacterium parvum sp. nov., and emended descriptions of the genus Undibacterium and the species Undibacterium pigrum.</title>
        <authorList>
            <person name="Eder W."/>
            <person name="Wanner G."/>
            <person name="Ludwig W."/>
            <person name="Busse H.J."/>
            <person name="Ziemke-Kageler F."/>
            <person name="Lang E."/>
        </authorList>
    </citation>
    <scope>NUCLEOTIDE SEQUENCE [LARGE SCALE GENOMIC DNA]</scope>
    <source>
        <strain evidence="2 3">DSM 23061</strain>
    </source>
</reference>
<dbReference type="AlphaFoldDB" id="A0A3S9HM96"/>
<accession>A0A3S9HM96</accession>
<dbReference type="OrthoDB" id="8592114at2"/>
<evidence type="ECO:0000313" key="3">
    <source>
        <dbReference type="Proteomes" id="UP000275663"/>
    </source>
</evidence>
<proteinExistence type="predicted"/>
<dbReference type="EMBL" id="CP034464">
    <property type="protein sequence ID" value="AZP13226.1"/>
    <property type="molecule type" value="Genomic_DNA"/>
</dbReference>
<gene>
    <name evidence="2" type="ORF">EJN92_15220</name>
</gene>
<dbReference type="Proteomes" id="UP000275663">
    <property type="component" value="Chromosome"/>
</dbReference>
<feature type="transmembrane region" description="Helical" evidence="1">
    <location>
        <begin position="7"/>
        <end position="30"/>
    </location>
</feature>
<keyword evidence="1" id="KW-0472">Membrane</keyword>
<organism evidence="2 3">
    <name type="scientific">Undibacterium parvum</name>
    <dbReference type="NCBI Taxonomy" id="401471"/>
    <lineage>
        <taxon>Bacteria</taxon>
        <taxon>Pseudomonadati</taxon>
        <taxon>Pseudomonadota</taxon>
        <taxon>Betaproteobacteria</taxon>
        <taxon>Burkholderiales</taxon>
        <taxon>Oxalobacteraceae</taxon>
        <taxon>Undibacterium</taxon>
    </lineage>
</organism>
<dbReference type="KEGG" id="upv:EJN92_15220"/>
<name>A0A3S9HM96_9BURK</name>
<feature type="transmembrane region" description="Helical" evidence="1">
    <location>
        <begin position="60"/>
        <end position="80"/>
    </location>
</feature>
<evidence type="ECO:0000313" key="2">
    <source>
        <dbReference type="EMBL" id="AZP13226.1"/>
    </source>
</evidence>
<keyword evidence="3" id="KW-1185">Reference proteome</keyword>
<evidence type="ECO:0000256" key="1">
    <source>
        <dbReference type="SAM" id="Phobius"/>
    </source>
</evidence>
<dbReference type="RefSeq" id="WP_126128602.1">
    <property type="nucleotide sequence ID" value="NZ_CP034464.1"/>
</dbReference>
<keyword evidence="1" id="KW-0812">Transmembrane</keyword>
<keyword evidence="1" id="KW-1133">Transmembrane helix</keyword>